<dbReference type="Proteomes" id="UP000677687">
    <property type="component" value="Unassembled WGS sequence"/>
</dbReference>
<dbReference type="PANTHER" id="PTHR39209">
    <property type="match status" value="1"/>
</dbReference>
<dbReference type="SUPFAM" id="SSF56037">
    <property type="entry name" value="PheT/TilS domain"/>
    <property type="match status" value="1"/>
</dbReference>
<protein>
    <submittedName>
        <fullName evidence="1">Uncharacterized protein</fullName>
    </submittedName>
</protein>
<evidence type="ECO:0000313" key="1">
    <source>
        <dbReference type="EMBL" id="MBS3057634.1"/>
    </source>
</evidence>
<gene>
    <name evidence="1" type="ORF">J4415_03320</name>
</gene>
<accession>A0A8T4KUM0</accession>
<evidence type="ECO:0000313" key="2">
    <source>
        <dbReference type="Proteomes" id="UP000677687"/>
    </source>
</evidence>
<name>A0A8T4KUM0_9ARCH</name>
<organism evidence="1 2">
    <name type="scientific">Candidatus Iainarchaeum sp</name>
    <dbReference type="NCBI Taxonomy" id="3101447"/>
    <lineage>
        <taxon>Archaea</taxon>
        <taxon>Candidatus Iainarchaeota</taxon>
        <taxon>Candidatus Iainarchaeia</taxon>
        <taxon>Candidatus Iainarchaeales</taxon>
        <taxon>Candidatus Iainarchaeaceae</taxon>
        <taxon>Candidatus Iainarchaeum</taxon>
    </lineage>
</organism>
<comment type="caution">
    <text evidence="1">The sequence shown here is derived from an EMBL/GenBank/DDBJ whole genome shotgun (WGS) entry which is preliminary data.</text>
</comment>
<proteinExistence type="predicted"/>
<dbReference type="PANTHER" id="PTHR39209:SF2">
    <property type="entry name" value="CYTOPLASMIC PROTEIN"/>
    <property type="match status" value="1"/>
</dbReference>
<reference evidence="1" key="1">
    <citation type="submission" date="2021-03" db="EMBL/GenBank/DDBJ databases">
        <authorList>
            <person name="Jaffe A."/>
        </authorList>
    </citation>
    <scope>NUCLEOTIDE SEQUENCE</scope>
    <source>
        <strain evidence="1">RIFCSPHIGHO2_01_FULL_AR10_44_11</strain>
    </source>
</reference>
<sequence length="77" mass="8968">YKDNISAICRRWNWREADRTKLGEETKNCFLVIEGLPPVTKQEIENAAQELKELVQKFCDGNITCKILDEKQPETDL</sequence>
<dbReference type="AlphaFoldDB" id="A0A8T4KUM0"/>
<reference evidence="1" key="2">
    <citation type="submission" date="2021-05" db="EMBL/GenBank/DDBJ databases">
        <title>Protein family content uncovers lineage relationships and bacterial pathway maintenance mechanisms in DPANN archaea.</title>
        <authorList>
            <person name="Castelle C.J."/>
            <person name="Meheust R."/>
            <person name="Jaffe A.L."/>
            <person name="Seitz K."/>
            <person name="Gong X."/>
            <person name="Baker B.J."/>
            <person name="Banfield J.F."/>
        </authorList>
    </citation>
    <scope>NUCLEOTIDE SEQUENCE</scope>
    <source>
        <strain evidence="1">RIFCSPHIGHO2_01_FULL_AR10_44_11</strain>
    </source>
</reference>
<feature type="non-terminal residue" evidence="1">
    <location>
        <position position="1"/>
    </location>
</feature>
<dbReference type="EMBL" id="JAGVWD010000048">
    <property type="protein sequence ID" value="MBS3057634.1"/>
    <property type="molecule type" value="Genomic_DNA"/>
</dbReference>